<dbReference type="Pfam" id="PF13406">
    <property type="entry name" value="SLT_2"/>
    <property type="match status" value="1"/>
</dbReference>
<protein>
    <submittedName>
        <fullName evidence="3">Lytic transglycosylase</fullName>
    </submittedName>
</protein>
<dbReference type="AlphaFoldDB" id="A0A1L7AEF3"/>
<dbReference type="Gene3D" id="1.10.8.350">
    <property type="entry name" value="Bacterial muramidase"/>
    <property type="match status" value="1"/>
</dbReference>
<dbReference type="PANTHER" id="PTHR30163">
    <property type="entry name" value="MEMBRANE-BOUND LYTIC MUREIN TRANSGLYCOSYLASE B"/>
    <property type="match status" value="1"/>
</dbReference>
<dbReference type="InterPro" id="IPR031304">
    <property type="entry name" value="SLT_2"/>
</dbReference>
<dbReference type="eggNOG" id="COG2951">
    <property type="taxonomic scope" value="Bacteria"/>
</dbReference>
<evidence type="ECO:0000259" key="2">
    <source>
        <dbReference type="Pfam" id="PF13406"/>
    </source>
</evidence>
<dbReference type="STRING" id="257708.RGI145_08460"/>
<dbReference type="GO" id="GO:0008933">
    <property type="term" value="F:peptidoglycan lytic transglycosylase activity"/>
    <property type="evidence" value="ECO:0007669"/>
    <property type="project" value="TreeGrafter"/>
</dbReference>
<dbReference type="PANTHER" id="PTHR30163:SF8">
    <property type="entry name" value="LYTIC MUREIN TRANSGLYCOSYLASE"/>
    <property type="match status" value="1"/>
</dbReference>
<dbReference type="NCBIfam" id="TIGR02283">
    <property type="entry name" value="MltB_2"/>
    <property type="match status" value="1"/>
</dbReference>
<dbReference type="RefSeq" id="WP_075798017.1">
    <property type="nucleotide sequence ID" value="NZ_CP015583.1"/>
</dbReference>
<dbReference type="EMBL" id="CP015583">
    <property type="protein sequence ID" value="APT57121.1"/>
    <property type="molecule type" value="Genomic_DNA"/>
</dbReference>
<name>A0A1L7AEF3_9PROT</name>
<dbReference type="Proteomes" id="UP000185494">
    <property type="component" value="Chromosome 1"/>
</dbReference>
<evidence type="ECO:0000256" key="1">
    <source>
        <dbReference type="SAM" id="SignalP"/>
    </source>
</evidence>
<reference evidence="3 4" key="1">
    <citation type="submission" date="2016-05" db="EMBL/GenBank/DDBJ databases">
        <title>Complete Genome and Methylome Analysis of Psychrotrophic Bacterial Isolates from Antarctic Lake Untersee.</title>
        <authorList>
            <person name="Fomenkov A."/>
            <person name="Akimov V.N."/>
            <person name="Vasilyeva L.V."/>
            <person name="Andersen D."/>
            <person name="Vincze T."/>
            <person name="Roberts R.J."/>
        </authorList>
    </citation>
    <scope>NUCLEOTIDE SEQUENCE [LARGE SCALE GENOMIC DNA]</scope>
    <source>
        <strain evidence="3 4">U14-5</strain>
    </source>
</reference>
<evidence type="ECO:0000313" key="3">
    <source>
        <dbReference type="EMBL" id="APT57121.1"/>
    </source>
</evidence>
<dbReference type="InterPro" id="IPR011970">
    <property type="entry name" value="MltB_2"/>
</dbReference>
<organism evidence="3 4">
    <name type="scientific">Roseomonas gilardii</name>
    <dbReference type="NCBI Taxonomy" id="257708"/>
    <lineage>
        <taxon>Bacteria</taxon>
        <taxon>Pseudomonadati</taxon>
        <taxon>Pseudomonadota</taxon>
        <taxon>Alphaproteobacteria</taxon>
        <taxon>Acetobacterales</taxon>
        <taxon>Roseomonadaceae</taxon>
        <taxon>Roseomonas</taxon>
    </lineage>
</organism>
<dbReference type="Gene3D" id="1.10.530.10">
    <property type="match status" value="1"/>
</dbReference>
<feature type="domain" description="Transglycosylase SLT" evidence="2">
    <location>
        <begin position="34"/>
        <end position="324"/>
    </location>
</feature>
<dbReference type="GO" id="GO:0009253">
    <property type="term" value="P:peptidoglycan catabolic process"/>
    <property type="evidence" value="ECO:0007669"/>
    <property type="project" value="TreeGrafter"/>
</dbReference>
<feature type="signal peptide" evidence="1">
    <location>
        <begin position="1"/>
        <end position="29"/>
    </location>
</feature>
<feature type="chain" id="PRO_5012882740" evidence="1">
    <location>
        <begin position="30"/>
        <end position="327"/>
    </location>
</feature>
<dbReference type="InterPro" id="IPR006311">
    <property type="entry name" value="TAT_signal"/>
</dbReference>
<dbReference type="InterPro" id="IPR023346">
    <property type="entry name" value="Lysozyme-like_dom_sf"/>
</dbReference>
<proteinExistence type="predicted"/>
<dbReference type="InterPro" id="IPR043426">
    <property type="entry name" value="MltB-like"/>
</dbReference>
<dbReference type="KEGG" id="rgi:RGI145_08460"/>
<dbReference type="SUPFAM" id="SSF53955">
    <property type="entry name" value="Lysozyme-like"/>
    <property type="match status" value="1"/>
</dbReference>
<gene>
    <name evidence="3" type="ORF">RGI145_08460</name>
</gene>
<sequence>MPATRRALLSTLAAAGASASSLVPFGARAQEESFASFLQGLRAEARRGGVSDATLNRALSGLRPNDKVIELDRKQPEFTMTWAQYRDGRLSQTRIDRGRQMVAENMALLQQIESRFNVSARVVVAIWGLETNYGAYTGNFNTVEALATLAWEGRRAKFFRGELIAALKILDAGHVSVDRMRGSYAGAMGQPQFMPSSFNRLAVDFDGDGRKDIWDDRADALGSIANYLSKSGWEGGVLWGREVTLPAGLNRGDLGRENRKPLGEWARLGVRKADGSALPSFDQDAAIVVPGDDGQVFMVYRNFNAIRRYNPSDFYALAVGMLSDRVA</sequence>
<dbReference type="CDD" id="cd13399">
    <property type="entry name" value="Slt35-like"/>
    <property type="match status" value="1"/>
</dbReference>
<accession>A0A1L7AEF3</accession>
<dbReference type="PROSITE" id="PS51318">
    <property type="entry name" value="TAT"/>
    <property type="match status" value="1"/>
</dbReference>
<keyword evidence="1" id="KW-0732">Signal</keyword>
<dbReference type="FunFam" id="1.10.8.350:FF:000001">
    <property type="entry name" value="Lytic murein transglycosylase B"/>
    <property type="match status" value="1"/>
</dbReference>
<evidence type="ECO:0000313" key="4">
    <source>
        <dbReference type="Proteomes" id="UP000185494"/>
    </source>
</evidence>